<keyword evidence="3" id="KW-1185">Reference proteome</keyword>
<feature type="region of interest" description="Disordered" evidence="1">
    <location>
        <begin position="1"/>
        <end position="24"/>
    </location>
</feature>
<gene>
    <name evidence="2" type="ORF">TNCT_685481</name>
</gene>
<reference evidence="2" key="1">
    <citation type="submission" date="2020-07" db="EMBL/GenBank/DDBJ databases">
        <title>Multicomponent nature underlies the extraordinary mechanical properties of spider dragline silk.</title>
        <authorList>
            <person name="Kono N."/>
            <person name="Nakamura H."/>
            <person name="Mori M."/>
            <person name="Yoshida Y."/>
            <person name="Ohtoshi R."/>
            <person name="Malay A.D."/>
            <person name="Moran D.A.P."/>
            <person name="Tomita M."/>
            <person name="Numata K."/>
            <person name="Arakawa K."/>
        </authorList>
    </citation>
    <scope>NUCLEOTIDE SEQUENCE</scope>
</reference>
<accession>A0A8X6FDW0</accession>
<evidence type="ECO:0000256" key="1">
    <source>
        <dbReference type="SAM" id="MobiDB-lite"/>
    </source>
</evidence>
<evidence type="ECO:0000313" key="2">
    <source>
        <dbReference type="EMBL" id="GFQ76841.1"/>
    </source>
</evidence>
<dbReference type="EMBL" id="BMAO01021695">
    <property type="protein sequence ID" value="GFQ76841.1"/>
    <property type="molecule type" value="Genomic_DNA"/>
</dbReference>
<protein>
    <submittedName>
        <fullName evidence="2">Uncharacterized protein</fullName>
    </submittedName>
</protein>
<sequence>MSHPLSSAQRRTYHEKKESKRTNSFASLSTLESKVIARDLNNYAATPPPLPVTPPVAMVTSSIRFFAREGALSFPELIHWNESRNRF</sequence>
<evidence type="ECO:0000313" key="3">
    <source>
        <dbReference type="Proteomes" id="UP000887116"/>
    </source>
</evidence>
<dbReference type="Proteomes" id="UP000887116">
    <property type="component" value="Unassembled WGS sequence"/>
</dbReference>
<organism evidence="2 3">
    <name type="scientific">Trichonephila clavata</name>
    <name type="common">Joro spider</name>
    <name type="synonym">Nephila clavata</name>
    <dbReference type="NCBI Taxonomy" id="2740835"/>
    <lineage>
        <taxon>Eukaryota</taxon>
        <taxon>Metazoa</taxon>
        <taxon>Ecdysozoa</taxon>
        <taxon>Arthropoda</taxon>
        <taxon>Chelicerata</taxon>
        <taxon>Arachnida</taxon>
        <taxon>Araneae</taxon>
        <taxon>Araneomorphae</taxon>
        <taxon>Entelegynae</taxon>
        <taxon>Araneoidea</taxon>
        <taxon>Nephilidae</taxon>
        <taxon>Trichonephila</taxon>
    </lineage>
</organism>
<proteinExistence type="predicted"/>
<dbReference type="AlphaFoldDB" id="A0A8X6FDW0"/>
<name>A0A8X6FDW0_TRICU</name>
<feature type="compositionally biased region" description="Polar residues" evidence="1">
    <location>
        <begin position="1"/>
        <end position="10"/>
    </location>
</feature>
<comment type="caution">
    <text evidence="2">The sequence shown here is derived from an EMBL/GenBank/DDBJ whole genome shotgun (WGS) entry which is preliminary data.</text>
</comment>